<dbReference type="PANTHER" id="PTHR11472">
    <property type="entry name" value="DNA REPAIR DEAD HELICASE RAD3/XP-D SUBFAMILY MEMBER"/>
    <property type="match status" value="1"/>
</dbReference>
<dbReference type="EMBL" id="LS483452">
    <property type="protein sequence ID" value="SQH76115.1"/>
    <property type="molecule type" value="Genomic_DNA"/>
</dbReference>
<dbReference type="GO" id="GO:0046872">
    <property type="term" value="F:metal ion binding"/>
    <property type="evidence" value="ECO:0007669"/>
    <property type="project" value="UniProtKB-KW"/>
</dbReference>
<dbReference type="InterPro" id="IPR039000">
    <property type="entry name" value="DinG_proteobact"/>
</dbReference>
<keyword evidence="1 6" id="KW-0004">4Fe-4S</keyword>
<dbReference type="GO" id="GO:0006281">
    <property type="term" value="P:DNA repair"/>
    <property type="evidence" value="ECO:0007669"/>
    <property type="project" value="TreeGrafter"/>
</dbReference>
<protein>
    <recommendedName>
        <fullName evidence="6">ATP-dependent DNA helicase DinG</fullName>
        <ecNumber evidence="6">5.6.2.3</ecNumber>
    </recommendedName>
    <alternativeName>
        <fullName evidence="6">DNA 5'-3' helicase DinG</fullName>
    </alternativeName>
</protein>
<keyword evidence="6 8" id="KW-0347">Helicase</keyword>
<keyword evidence="6" id="KW-0413">Isomerase</keyword>
<comment type="cofactor">
    <cofactor evidence="6">
        <name>[4Fe-4S] cluster</name>
        <dbReference type="ChEBI" id="CHEBI:49883"/>
    </cofactor>
    <text evidence="6">Binds 1 [4Fe-4S] cluster.</text>
</comment>
<evidence type="ECO:0000256" key="4">
    <source>
        <dbReference type="ARBA" id="ARBA00022840"/>
    </source>
</evidence>
<dbReference type="HAMAP" id="MF_02205">
    <property type="entry name" value="DinG_proteobact"/>
    <property type="match status" value="1"/>
</dbReference>
<feature type="binding site" evidence="6">
    <location>
        <position position="140"/>
    </location>
    <ligand>
        <name>[4Fe-4S] cluster</name>
        <dbReference type="ChEBI" id="CHEBI:49883"/>
    </ligand>
</feature>
<dbReference type="GO" id="GO:0003677">
    <property type="term" value="F:DNA binding"/>
    <property type="evidence" value="ECO:0007669"/>
    <property type="project" value="UniProtKB-UniRule"/>
</dbReference>
<evidence type="ECO:0000256" key="1">
    <source>
        <dbReference type="ARBA" id="ARBA00022485"/>
    </source>
</evidence>
<dbReference type="InterPro" id="IPR014013">
    <property type="entry name" value="Helic_SF1/SF2_ATP-bd_DinG/Rad3"/>
</dbReference>
<evidence type="ECO:0000313" key="8">
    <source>
        <dbReference type="EMBL" id="SQH76115.1"/>
    </source>
</evidence>
<dbReference type="GO" id="GO:0051539">
    <property type="term" value="F:4 iron, 4 sulfur cluster binding"/>
    <property type="evidence" value="ECO:0007669"/>
    <property type="project" value="UniProtKB-UniRule"/>
</dbReference>
<comment type="function">
    <text evidence="6">DNA-dependent ATPase and 5'-3' DNA helicase. Unwinds D-loops, R-loops, forked DNA and G-quadruplex DNA.</text>
</comment>
<reference evidence="9" key="1">
    <citation type="submission" date="2018-06" db="EMBL/GenBank/DDBJ databases">
        <authorList>
            <person name="Cea G.-C."/>
            <person name="William W."/>
        </authorList>
    </citation>
    <scope>NUCLEOTIDE SEQUENCE [LARGE SCALE GENOMIC DNA]</scope>
    <source>
        <strain evidence="9">DB21MT-2</strain>
    </source>
</reference>
<evidence type="ECO:0000256" key="5">
    <source>
        <dbReference type="ARBA" id="ARBA00023125"/>
    </source>
</evidence>
<keyword evidence="6" id="KW-0479">Metal-binding</keyword>
<dbReference type="GO" id="GO:0009432">
    <property type="term" value="P:SOS response"/>
    <property type="evidence" value="ECO:0007669"/>
    <property type="project" value="TreeGrafter"/>
</dbReference>
<dbReference type="SMART" id="SM00491">
    <property type="entry name" value="HELICc2"/>
    <property type="match status" value="1"/>
</dbReference>
<dbReference type="GO" id="GO:0016887">
    <property type="term" value="F:ATP hydrolysis activity"/>
    <property type="evidence" value="ECO:0007669"/>
    <property type="project" value="RHEA"/>
</dbReference>
<accession>A0A330M254</accession>
<comment type="catalytic activity">
    <reaction evidence="6">
        <text>ATP + H2O = ADP + phosphate + H(+)</text>
        <dbReference type="Rhea" id="RHEA:13065"/>
        <dbReference type="ChEBI" id="CHEBI:15377"/>
        <dbReference type="ChEBI" id="CHEBI:15378"/>
        <dbReference type="ChEBI" id="CHEBI:30616"/>
        <dbReference type="ChEBI" id="CHEBI:43474"/>
        <dbReference type="ChEBI" id="CHEBI:456216"/>
        <dbReference type="EC" id="5.6.2.3"/>
    </reaction>
</comment>
<dbReference type="Pfam" id="PF13307">
    <property type="entry name" value="Helicase_C_2"/>
    <property type="match status" value="1"/>
</dbReference>
<dbReference type="AlphaFoldDB" id="A0A330M254"/>
<keyword evidence="2 6" id="KW-0547">Nucleotide-binding</keyword>
<organism evidence="8 9">
    <name type="scientific">Shewanella benthica</name>
    <dbReference type="NCBI Taxonomy" id="43661"/>
    <lineage>
        <taxon>Bacteria</taxon>
        <taxon>Pseudomonadati</taxon>
        <taxon>Pseudomonadota</taxon>
        <taxon>Gammaproteobacteria</taxon>
        <taxon>Alteromonadales</taxon>
        <taxon>Shewanellaceae</taxon>
        <taxon>Shewanella</taxon>
    </lineage>
</organism>
<feature type="domain" description="Helicase ATP-binding" evidence="7">
    <location>
        <begin position="33"/>
        <end position="310"/>
    </location>
</feature>
<evidence type="ECO:0000259" key="7">
    <source>
        <dbReference type="PROSITE" id="PS51193"/>
    </source>
</evidence>
<feature type="binding site" evidence="6">
    <location>
        <position position="209"/>
    </location>
    <ligand>
        <name>[4Fe-4S] cluster</name>
        <dbReference type="ChEBI" id="CHEBI:49883"/>
    </ligand>
</feature>
<dbReference type="PANTHER" id="PTHR11472:SF59">
    <property type="entry name" value="ATP-DEPENDENT DNA HELICASE DING"/>
    <property type="match status" value="1"/>
</dbReference>
<sequence length="707" mass="79924">MQSLLLCTALFLFAYIPMLSADVKTQIRSIYRGIANSLPNFRPRREQNYIVAEISKTLAGEYDKNRRIIVIEAGTGIGKSLAYILGSIPLALANKKKVCIATATVALQEQLLHKDLPFFLQQSELNFSFGLVKGRQRYVCLSKLEILIGSDNGTQMAMWQTKPDNSQIKLLQTLLKQYHEGKWNGERDTLVKQLPDHLWQQIVCDKHSCHRQVASHRNCPFHKAREDIDNWDVLIANHSLLFADLELGGGVILPAPEDVYYIIDEAHHLPMVARDFSSAQTTLRGAVDWLEKIEKTCSKLQNQIKSNHIIGPAQAMREHISDLTGQLTQITHFCDSQAHRFDNPENRLRFEHGKLPQALLIQAENLATVSTTALKQFNKMLVLLSEAIKDGDIPKHQAEQLLTETGFMLQKLENLQKLWKMMAKEDHPKGAPMARWVEMLTGKQTDYLFSASPIEVGFMLEKLLWGKAAGVVLCSATLRALNNFNHFTHQVGLSLNDGCRFLAMDSPFDFEQNATLFLPKMNYEPTDEKFTEELAQQILALIEGEMATLVLFASYWQMEKVVAMVESKIKTGLLIQGTISRQEILSAHKKRCDNDEPSIIFGTGSFSEGLDLPGNYLTNLIITKLPFAVPTSPVEQAHAEYIKIKGGNPFMQLTIPDASRKLIQSCGRLLRNEQDYGRITILDRRLVTKRYGKSLLDALPPFRRVIE</sequence>
<keyword evidence="6" id="KW-0408">Iron</keyword>
<dbReference type="NCBIfam" id="NF008729">
    <property type="entry name" value="PRK11747.1"/>
    <property type="match status" value="1"/>
</dbReference>
<dbReference type="InterPro" id="IPR045028">
    <property type="entry name" value="DinG/Rad3-like"/>
</dbReference>
<comment type="caution">
    <text evidence="6">Lacks conserved residue(s) required for the propagation of feature annotation.</text>
</comment>
<dbReference type="GO" id="GO:0033677">
    <property type="term" value="F:DNA/RNA helicase activity"/>
    <property type="evidence" value="ECO:0007669"/>
    <property type="project" value="TreeGrafter"/>
</dbReference>
<evidence type="ECO:0000256" key="2">
    <source>
        <dbReference type="ARBA" id="ARBA00022741"/>
    </source>
</evidence>
<keyword evidence="5 6" id="KW-0238">DNA-binding</keyword>
<name>A0A330M254_9GAMM</name>
<keyword evidence="3 6" id="KW-0378">Hydrolase</keyword>
<dbReference type="GO" id="GO:0043139">
    <property type="term" value="F:5'-3' DNA helicase activity"/>
    <property type="evidence" value="ECO:0007669"/>
    <property type="project" value="UniProtKB-UniRule"/>
</dbReference>
<evidence type="ECO:0000313" key="9">
    <source>
        <dbReference type="Proteomes" id="UP000250123"/>
    </source>
</evidence>
<dbReference type="KEGG" id="sbk:SHEWBE_2149"/>
<keyword evidence="6" id="KW-0411">Iron-sulfur</keyword>
<dbReference type="InterPro" id="IPR027417">
    <property type="entry name" value="P-loop_NTPase"/>
</dbReference>
<dbReference type="PROSITE" id="PS51193">
    <property type="entry name" value="HELICASE_ATP_BIND_2"/>
    <property type="match status" value="1"/>
</dbReference>
<keyword evidence="4 6" id="KW-0067">ATP-binding</keyword>
<dbReference type="Proteomes" id="UP000250123">
    <property type="component" value="Chromosome SHEWBE"/>
</dbReference>
<proteinExistence type="inferred from homology"/>
<dbReference type="EC" id="5.6.2.3" evidence="6"/>
<evidence type="ECO:0000256" key="6">
    <source>
        <dbReference type="HAMAP-Rule" id="MF_02205"/>
    </source>
</evidence>
<dbReference type="Gene3D" id="3.40.50.300">
    <property type="entry name" value="P-loop containing nucleotide triphosphate hydrolases"/>
    <property type="match status" value="2"/>
</dbReference>
<dbReference type="FunFam" id="3.40.50.300:FF:000437">
    <property type="entry name" value="ATP-dependent DNA helicase DinG"/>
    <property type="match status" value="1"/>
</dbReference>
<dbReference type="SUPFAM" id="SSF52540">
    <property type="entry name" value="P-loop containing nucleoside triphosphate hydrolases"/>
    <property type="match status" value="1"/>
</dbReference>
<gene>
    <name evidence="6 8" type="primary">dinG</name>
    <name evidence="8" type="ORF">SHEWBE_2149</name>
</gene>
<evidence type="ECO:0000256" key="3">
    <source>
        <dbReference type="ARBA" id="ARBA00022801"/>
    </source>
</evidence>
<comment type="similarity">
    <text evidence="6">Belongs to the helicase family. DinG subfamily. Type 1 sub-subfamily.</text>
</comment>
<dbReference type="GO" id="GO:0005524">
    <property type="term" value="F:ATP binding"/>
    <property type="evidence" value="ECO:0007669"/>
    <property type="project" value="UniProtKB-UniRule"/>
</dbReference>
<feature type="binding site" evidence="6">
    <location>
        <position position="219"/>
    </location>
    <ligand>
        <name>[4Fe-4S] cluster</name>
        <dbReference type="ChEBI" id="CHEBI:49883"/>
    </ligand>
</feature>
<dbReference type="InterPro" id="IPR006555">
    <property type="entry name" value="ATP-dep_Helicase_C"/>
</dbReference>